<protein>
    <submittedName>
        <fullName evidence="4">GNAT family N-acetyltransferase</fullName>
        <ecNumber evidence="4">2.3.1.-</ecNumber>
    </submittedName>
</protein>
<evidence type="ECO:0000313" key="4">
    <source>
        <dbReference type="EMBL" id="UYM06101.1"/>
    </source>
</evidence>
<dbReference type="KEGG" id="sgrg:L0C25_03240"/>
<sequence>MVSPAEPRSGRPRIRVRTDDDLDTCVRILRSVHEQYAYPVNWPADPRTWLRGESDAAWVAETDGGIAGHVSLAVDGDYALVERLFVDPDRSGAGLGRALLRHGAAHSSTCGPRVSRRRGRR</sequence>
<organism evidence="4 5">
    <name type="scientific">Solicola gregarius</name>
    <dbReference type="NCBI Taxonomy" id="2908642"/>
    <lineage>
        <taxon>Bacteria</taxon>
        <taxon>Bacillati</taxon>
        <taxon>Actinomycetota</taxon>
        <taxon>Actinomycetes</taxon>
        <taxon>Propionibacteriales</taxon>
        <taxon>Nocardioidaceae</taxon>
        <taxon>Solicola</taxon>
    </lineage>
</organism>
<name>A0AA46YM21_9ACTN</name>
<dbReference type="EC" id="2.3.1.-" evidence="4"/>
<accession>A0AA46YM21</accession>
<dbReference type="InterPro" id="IPR050832">
    <property type="entry name" value="Bact_Acetyltransf"/>
</dbReference>
<dbReference type="InterPro" id="IPR000182">
    <property type="entry name" value="GNAT_dom"/>
</dbReference>
<keyword evidence="1 4" id="KW-0808">Transferase</keyword>
<gene>
    <name evidence="4" type="ORF">L0C25_03240</name>
</gene>
<evidence type="ECO:0000259" key="3">
    <source>
        <dbReference type="PROSITE" id="PS51186"/>
    </source>
</evidence>
<dbReference type="RefSeq" id="WP_271634949.1">
    <property type="nucleotide sequence ID" value="NZ_CP094970.1"/>
</dbReference>
<dbReference type="CDD" id="cd04301">
    <property type="entry name" value="NAT_SF"/>
    <property type="match status" value="1"/>
</dbReference>
<keyword evidence="2 4" id="KW-0012">Acyltransferase</keyword>
<evidence type="ECO:0000256" key="2">
    <source>
        <dbReference type="ARBA" id="ARBA00023315"/>
    </source>
</evidence>
<dbReference type="GO" id="GO:0016747">
    <property type="term" value="F:acyltransferase activity, transferring groups other than amino-acyl groups"/>
    <property type="evidence" value="ECO:0007669"/>
    <property type="project" value="InterPro"/>
</dbReference>
<feature type="domain" description="N-acetyltransferase" evidence="3">
    <location>
        <begin position="12"/>
        <end position="121"/>
    </location>
</feature>
<dbReference type="Gene3D" id="3.40.630.30">
    <property type="match status" value="1"/>
</dbReference>
<proteinExistence type="predicted"/>
<dbReference type="Pfam" id="PF13508">
    <property type="entry name" value="Acetyltransf_7"/>
    <property type="match status" value="1"/>
</dbReference>
<evidence type="ECO:0000313" key="5">
    <source>
        <dbReference type="Proteomes" id="UP001164390"/>
    </source>
</evidence>
<dbReference type="PANTHER" id="PTHR43877">
    <property type="entry name" value="AMINOALKYLPHOSPHONATE N-ACETYLTRANSFERASE-RELATED-RELATED"/>
    <property type="match status" value="1"/>
</dbReference>
<reference evidence="4" key="1">
    <citation type="submission" date="2022-01" db="EMBL/GenBank/DDBJ databases">
        <title>Nocardioidaceae gen. sp. A5X3R13.</title>
        <authorList>
            <person name="Lopez Marin M.A."/>
            <person name="Uhlik O."/>
        </authorList>
    </citation>
    <scope>NUCLEOTIDE SEQUENCE</scope>
    <source>
        <strain evidence="4">A5X3R13</strain>
    </source>
</reference>
<dbReference type="InterPro" id="IPR016181">
    <property type="entry name" value="Acyl_CoA_acyltransferase"/>
</dbReference>
<dbReference type="EMBL" id="CP094970">
    <property type="protein sequence ID" value="UYM06101.1"/>
    <property type="molecule type" value="Genomic_DNA"/>
</dbReference>
<dbReference type="Proteomes" id="UP001164390">
    <property type="component" value="Chromosome"/>
</dbReference>
<evidence type="ECO:0000256" key="1">
    <source>
        <dbReference type="ARBA" id="ARBA00022679"/>
    </source>
</evidence>
<keyword evidence="5" id="KW-1185">Reference proteome</keyword>
<dbReference type="PROSITE" id="PS51186">
    <property type="entry name" value="GNAT"/>
    <property type="match status" value="1"/>
</dbReference>
<dbReference type="AlphaFoldDB" id="A0AA46YM21"/>
<dbReference type="SUPFAM" id="SSF55729">
    <property type="entry name" value="Acyl-CoA N-acyltransferases (Nat)"/>
    <property type="match status" value="1"/>
</dbReference>